<dbReference type="PANTHER" id="PTHR23167:SF84">
    <property type="entry name" value="ALPHA ACTININ 3-RELATED"/>
    <property type="match status" value="1"/>
</dbReference>
<feature type="compositionally biased region" description="Basic residues" evidence="1">
    <location>
        <begin position="572"/>
        <end position="593"/>
    </location>
</feature>
<feature type="region of interest" description="Disordered" evidence="1">
    <location>
        <begin position="419"/>
        <end position="448"/>
    </location>
</feature>
<feature type="compositionally biased region" description="Low complexity" evidence="1">
    <location>
        <begin position="102"/>
        <end position="111"/>
    </location>
</feature>
<feature type="compositionally biased region" description="Low complexity" evidence="1">
    <location>
        <begin position="130"/>
        <end position="140"/>
    </location>
</feature>
<dbReference type="PROSITE" id="PS51848">
    <property type="entry name" value="BMERB"/>
    <property type="match status" value="1"/>
</dbReference>
<evidence type="ECO:0000256" key="1">
    <source>
        <dbReference type="SAM" id="MobiDB-lite"/>
    </source>
</evidence>
<feature type="region of interest" description="Disordered" evidence="1">
    <location>
        <begin position="229"/>
        <end position="273"/>
    </location>
</feature>
<accession>W8BCE7</accession>
<evidence type="ECO:0000259" key="2">
    <source>
        <dbReference type="PROSITE" id="PS51848"/>
    </source>
</evidence>
<feature type="compositionally biased region" description="Polar residues" evidence="1">
    <location>
        <begin position="183"/>
        <end position="195"/>
    </location>
</feature>
<feature type="compositionally biased region" description="Basic and acidic residues" evidence="1">
    <location>
        <begin position="557"/>
        <end position="571"/>
    </location>
</feature>
<dbReference type="PANTHER" id="PTHR23167">
    <property type="entry name" value="CALPONIN HOMOLOGY DOMAIN-CONTAINING PROTEIN DDB_G0272472-RELATED"/>
    <property type="match status" value="1"/>
</dbReference>
<feature type="compositionally biased region" description="Polar residues" evidence="1">
    <location>
        <begin position="26"/>
        <end position="78"/>
    </location>
</feature>
<dbReference type="SMART" id="SM01203">
    <property type="entry name" value="DUF3585"/>
    <property type="match status" value="1"/>
</dbReference>
<protein>
    <submittedName>
        <fullName evidence="3">MICAL-like protein 1</fullName>
    </submittedName>
</protein>
<sequence length="623" mass="70011">MLKYKYIPPHKLRSQSQNPTPEPTPRLSTKSTQSASPYILQNSSDYYGSANSIGSTPQSLQRNTDIRGSNNSLTSSAGGTIRSRKSRRAPPPPTPLAKELFPTSSPTVTAPTVPPPPPPSVTSVDRQTDSSKASTPSSSTVGTPKSSRKKRLAPAPPKPARLDPSLLPTESQQAQTQQQPTASKNSYNYPLQSEISDSKLSDEEKALLEGKQLSVRDNINFKLVEEITPTSRRSSRRIIPLDASLLEDEQNDADLEGAPNGDGSGKCDDAKQKQQLLRYSEQQEETNVVYRRVIVPPSMETPTRETNPLLDSLHGRQLEKLKDNKEAQNRNRQSQISASSGAEDCDISSTPYNKSAHGKWKRRKGPAPALPIPPRKVLQMLPLQEIRHELEIIEVQQQGLEKQGVILEKMIRDRCEGQNGELLGTNTTAGDAPDGNKKPSTGGTADHVQNSKEVEDLILQLFELVNEKNELFRRQAELMYLRRQHRLEQEQADLEYEIRVLMAQPERNKTDSDKAREETLIARLVEVVQLRNEVVECLEMDRLREAEEDLSIKQRLEMHTAQREDDSDSKKLSVKLSKKEKKKQKESKRLSKSKKIDADKDADESELNMDKQKLKKKKKKFLF</sequence>
<organism evidence="3">
    <name type="scientific">Ceratitis capitata</name>
    <name type="common">Mediterranean fruit fly</name>
    <name type="synonym">Tephritis capitata</name>
    <dbReference type="NCBI Taxonomy" id="7213"/>
    <lineage>
        <taxon>Eukaryota</taxon>
        <taxon>Metazoa</taxon>
        <taxon>Ecdysozoa</taxon>
        <taxon>Arthropoda</taxon>
        <taxon>Hexapoda</taxon>
        <taxon>Insecta</taxon>
        <taxon>Pterygota</taxon>
        <taxon>Neoptera</taxon>
        <taxon>Endopterygota</taxon>
        <taxon>Diptera</taxon>
        <taxon>Brachycera</taxon>
        <taxon>Muscomorpha</taxon>
        <taxon>Tephritoidea</taxon>
        <taxon>Tephritidae</taxon>
        <taxon>Ceratitis</taxon>
        <taxon>Ceratitis</taxon>
    </lineage>
</organism>
<reference evidence="3" key="1">
    <citation type="submission" date="2013-07" db="EMBL/GenBank/DDBJ databases">
        <authorList>
            <person name="Geib S."/>
        </authorList>
    </citation>
    <scope>NUCLEOTIDE SEQUENCE</scope>
</reference>
<feature type="compositionally biased region" description="Basic residues" evidence="1">
    <location>
        <begin position="613"/>
        <end position="623"/>
    </location>
</feature>
<feature type="region of interest" description="Disordered" evidence="1">
    <location>
        <begin position="557"/>
        <end position="623"/>
    </location>
</feature>
<feature type="region of interest" description="Disordered" evidence="1">
    <location>
        <begin position="321"/>
        <end position="373"/>
    </location>
</feature>
<dbReference type="Pfam" id="PF12130">
    <property type="entry name" value="bMERB_dom"/>
    <property type="match status" value="1"/>
</dbReference>
<feature type="compositionally biased region" description="Basic residues" evidence="1">
    <location>
        <begin position="356"/>
        <end position="365"/>
    </location>
</feature>
<dbReference type="AlphaFoldDB" id="W8BCE7"/>
<proteinExistence type="evidence at transcript level"/>
<name>W8BCE7_CERCA</name>
<dbReference type="EMBL" id="GAMC01019090">
    <property type="protein sequence ID" value="JAB87465.1"/>
    <property type="molecule type" value="mRNA"/>
</dbReference>
<feature type="compositionally biased region" description="Low complexity" evidence="1">
    <location>
        <begin position="229"/>
        <end position="240"/>
    </location>
</feature>
<gene>
    <name evidence="3" type="primary">MILK1</name>
</gene>
<dbReference type="InterPro" id="IPR022735">
    <property type="entry name" value="bMERB_dom"/>
</dbReference>
<feature type="compositionally biased region" description="Polar residues" evidence="1">
    <location>
        <begin position="330"/>
        <end position="340"/>
    </location>
</feature>
<dbReference type="OrthoDB" id="10017054at2759"/>
<reference evidence="3" key="2">
    <citation type="journal article" date="2014" name="BMC Genomics">
        <title>A genomic perspective to assessing quality of mass-reared SIT flies used in Mediterranean fruit fly (Ceratitis capitata) eradication in California.</title>
        <authorList>
            <person name="Calla B."/>
            <person name="Hall B."/>
            <person name="Hou S."/>
            <person name="Geib S.M."/>
        </authorList>
    </citation>
    <scope>NUCLEOTIDE SEQUENCE</scope>
</reference>
<feature type="compositionally biased region" description="Low complexity" evidence="1">
    <location>
        <begin position="172"/>
        <end position="182"/>
    </location>
</feature>
<feature type="compositionally biased region" description="Acidic residues" evidence="1">
    <location>
        <begin position="245"/>
        <end position="255"/>
    </location>
</feature>
<evidence type="ECO:0000313" key="3">
    <source>
        <dbReference type="EMBL" id="JAB87464.1"/>
    </source>
</evidence>
<dbReference type="InterPro" id="IPR050540">
    <property type="entry name" value="F-actin_Monoox_Mical"/>
</dbReference>
<feature type="domain" description="BMERB" evidence="2">
    <location>
        <begin position="371"/>
        <end position="554"/>
    </location>
</feature>
<dbReference type="EMBL" id="GAMC01019091">
    <property type="protein sequence ID" value="JAB87464.1"/>
    <property type="molecule type" value="mRNA"/>
</dbReference>
<feature type="region of interest" description="Disordered" evidence="1">
    <location>
        <begin position="1"/>
        <end position="203"/>
    </location>
</feature>